<gene>
    <name evidence="3" type="ORF">ABG768_012584</name>
</gene>
<proteinExistence type="inferred from homology"/>
<dbReference type="Pfam" id="PF05461">
    <property type="entry name" value="ApoL"/>
    <property type="match status" value="1"/>
</dbReference>
<evidence type="ECO:0000313" key="3">
    <source>
        <dbReference type="EMBL" id="KAK9979140.1"/>
    </source>
</evidence>
<accession>A0AAW2B3Z8</accession>
<dbReference type="GO" id="GO:0006869">
    <property type="term" value="P:lipid transport"/>
    <property type="evidence" value="ECO:0007669"/>
    <property type="project" value="InterPro"/>
</dbReference>
<evidence type="ECO:0000256" key="2">
    <source>
        <dbReference type="SAM" id="MobiDB-lite"/>
    </source>
</evidence>
<protein>
    <submittedName>
        <fullName evidence="3">Uncharacterized protein</fullName>
    </submittedName>
</protein>
<dbReference type="InterPro" id="IPR008405">
    <property type="entry name" value="ApoL"/>
</dbReference>
<dbReference type="GO" id="GO:0016020">
    <property type="term" value="C:membrane"/>
    <property type="evidence" value="ECO:0007669"/>
    <property type="project" value="TreeGrafter"/>
</dbReference>
<evidence type="ECO:0000313" key="4">
    <source>
        <dbReference type="Proteomes" id="UP001479290"/>
    </source>
</evidence>
<dbReference type="EMBL" id="JAWDJR010000002">
    <property type="protein sequence ID" value="KAK9979140.1"/>
    <property type="molecule type" value="Genomic_DNA"/>
</dbReference>
<dbReference type="GO" id="GO:0008289">
    <property type="term" value="F:lipid binding"/>
    <property type="evidence" value="ECO:0007669"/>
    <property type="project" value="InterPro"/>
</dbReference>
<comment type="similarity">
    <text evidence="1">Belongs to the apolipoprotein L family.</text>
</comment>
<reference evidence="3 4" key="1">
    <citation type="submission" date="2024-05" db="EMBL/GenBank/DDBJ databases">
        <title>A high-quality chromosomal-level genome assembly of Topmouth culter (Culter alburnus).</title>
        <authorList>
            <person name="Zhao H."/>
        </authorList>
    </citation>
    <scope>NUCLEOTIDE SEQUENCE [LARGE SCALE GENOMIC DNA]</scope>
    <source>
        <strain evidence="3">CATC2023</strain>
        <tissue evidence="3">Muscle</tissue>
    </source>
</reference>
<name>A0AAW2B3Z8_CULAL</name>
<sequence length="703" mass="77959">MIQRKIIQEKADSMSRRSDAAEHSSEARQYMFKGVGTGSIHARNIVHGGITGFNDGVLENSKIKGKAAVFSQLFKRTSKKLTSLSAQEDGFAATTDCLSNQHSSKTELSLQHGELSAGNHNQAENNTKLFILKLETALKNEDFSASESLEGNSLFNFLQTFPRGTEDTSEEDSPPLHIKLLASNDDLLYLSYNNLKDNSGKLSGTFRSSPKPALRFTAETDPLSEHSKCIDWDYSFLDSGTEKKSVAVSRKCTANDDMKHSNSNTKFVSFRVKRTLPKMPTFSLSMQSSDQEDIEEPLEMQQLQTTEDFEILPVEMAAYPTDFNSLKTDEDDGLMDWWETVEGWSVWNKTANFHENKEELIVEAAADRVFMAARLFVSLFNQRGASLQRRIVELLALADTADSFHKKAVSAAIGGGVASVAGSIATITGLILAPFTFGTSTIVTAVGISVATAGSITSATANITDAVQSKMDRKKVEKMIQGYQNEINDIRDCLEFMQEGMNTLQEWDFKEYSESVVNTSLSRNIKYVMKEGGRAGKALMINTDRLISTVKVLGVAGGAAKAAKAISITTGVMSTLFLALDVFFLAKDSNELRKGAKTKFASKIREVCKELQNGLLELNKVKTQLQKTMDGIEVEEYEEEEEDEDRCESDPINLALLEKELDQLEEKLDQKTTHEQMNKSKTGEAEKETTKKKENEQSRSKKQ</sequence>
<dbReference type="PANTHER" id="PTHR14096">
    <property type="entry name" value="APOLIPOPROTEIN L"/>
    <property type="match status" value="1"/>
</dbReference>
<dbReference type="Proteomes" id="UP001479290">
    <property type="component" value="Unassembled WGS sequence"/>
</dbReference>
<comment type="caution">
    <text evidence="3">The sequence shown here is derived from an EMBL/GenBank/DDBJ whole genome shotgun (WGS) entry which is preliminary data.</text>
</comment>
<dbReference type="PANTHER" id="PTHR14096:SF34">
    <property type="entry name" value="APOLIPOPROTEIN L3-LIKE-RELATED"/>
    <property type="match status" value="1"/>
</dbReference>
<organism evidence="3 4">
    <name type="scientific">Culter alburnus</name>
    <name type="common">Topmouth culter</name>
    <dbReference type="NCBI Taxonomy" id="194366"/>
    <lineage>
        <taxon>Eukaryota</taxon>
        <taxon>Metazoa</taxon>
        <taxon>Chordata</taxon>
        <taxon>Craniata</taxon>
        <taxon>Vertebrata</taxon>
        <taxon>Euteleostomi</taxon>
        <taxon>Actinopterygii</taxon>
        <taxon>Neopterygii</taxon>
        <taxon>Teleostei</taxon>
        <taxon>Ostariophysi</taxon>
        <taxon>Cypriniformes</taxon>
        <taxon>Xenocyprididae</taxon>
        <taxon>Xenocypridinae</taxon>
        <taxon>Culter</taxon>
    </lineage>
</organism>
<keyword evidence="4" id="KW-1185">Reference proteome</keyword>
<dbReference type="GO" id="GO:0005576">
    <property type="term" value="C:extracellular region"/>
    <property type="evidence" value="ECO:0007669"/>
    <property type="project" value="InterPro"/>
</dbReference>
<dbReference type="GO" id="GO:0042157">
    <property type="term" value="P:lipoprotein metabolic process"/>
    <property type="evidence" value="ECO:0007669"/>
    <property type="project" value="InterPro"/>
</dbReference>
<evidence type="ECO:0000256" key="1">
    <source>
        <dbReference type="ARBA" id="ARBA00010090"/>
    </source>
</evidence>
<dbReference type="AlphaFoldDB" id="A0AAW2B3Z8"/>
<feature type="region of interest" description="Disordered" evidence="2">
    <location>
        <begin position="665"/>
        <end position="703"/>
    </location>
</feature>
<feature type="region of interest" description="Disordered" evidence="2">
    <location>
        <begin position="1"/>
        <end position="25"/>
    </location>
</feature>